<dbReference type="HOGENOM" id="CLU_3181798_0_0_6"/>
<keyword evidence="2" id="KW-1185">Reference proteome</keyword>
<dbReference type="KEGG" id="cko:CKO_04124"/>
<dbReference type="Proteomes" id="UP000008148">
    <property type="component" value="Chromosome"/>
</dbReference>
<organism evidence="1 2">
    <name type="scientific">Citrobacter koseri (strain ATCC BAA-895 / CDC 4225-83 / SGSC4696)</name>
    <dbReference type="NCBI Taxonomy" id="290338"/>
    <lineage>
        <taxon>Bacteria</taxon>
        <taxon>Pseudomonadati</taxon>
        <taxon>Pseudomonadota</taxon>
        <taxon>Gammaproteobacteria</taxon>
        <taxon>Enterobacterales</taxon>
        <taxon>Enterobacteriaceae</taxon>
        <taxon>Citrobacter</taxon>
    </lineage>
</organism>
<sequence length="46" mass="5296">MALRLSGLRVGYKMPDGTMLIRPTCRPDKTIYRRHPALPGLIKVFR</sequence>
<proteinExistence type="predicted"/>
<protein>
    <submittedName>
        <fullName evidence="1">Uncharacterized protein</fullName>
    </submittedName>
</protein>
<gene>
    <name evidence="1" type="ordered locus">CKO_04124</name>
</gene>
<evidence type="ECO:0000313" key="1">
    <source>
        <dbReference type="EMBL" id="ABV15190.1"/>
    </source>
</evidence>
<dbReference type="EMBL" id="CP000822">
    <property type="protein sequence ID" value="ABV15190.1"/>
    <property type="molecule type" value="Genomic_DNA"/>
</dbReference>
<evidence type="ECO:0000313" key="2">
    <source>
        <dbReference type="Proteomes" id="UP000008148"/>
    </source>
</evidence>
<dbReference type="AlphaFoldDB" id="A8ANX7"/>
<accession>A8ANX7</accession>
<name>A8ANX7_CITK8</name>
<reference evidence="1 2" key="1">
    <citation type="submission" date="2007-08" db="EMBL/GenBank/DDBJ databases">
        <authorList>
            <consortium name="The Citrobacter koseri Genome Sequencing Project"/>
            <person name="McClelland M."/>
            <person name="Sanderson E.K."/>
            <person name="Porwollik S."/>
            <person name="Spieth J."/>
            <person name="Clifton W.S."/>
            <person name="Latreille P."/>
            <person name="Courtney L."/>
            <person name="Wang C."/>
            <person name="Pepin K."/>
            <person name="Bhonagiri V."/>
            <person name="Nash W."/>
            <person name="Johnson M."/>
            <person name="Thiruvilangam P."/>
            <person name="Wilson R."/>
        </authorList>
    </citation>
    <scope>NUCLEOTIDE SEQUENCE [LARGE SCALE GENOMIC DNA]</scope>
    <source>
        <strain evidence="2">ATCC BAA-895 / CDC 4225-83 / SGSC4696</strain>
    </source>
</reference>